<dbReference type="GO" id="GO:0004331">
    <property type="term" value="F:fructose-2,6-bisphosphate 2-phosphatase activity"/>
    <property type="evidence" value="ECO:0007669"/>
    <property type="project" value="UniProtKB-EC"/>
</dbReference>
<evidence type="ECO:0000256" key="1">
    <source>
        <dbReference type="ARBA" id="ARBA00000464"/>
    </source>
</evidence>
<evidence type="ECO:0000256" key="5">
    <source>
        <dbReference type="ARBA" id="ARBA00040907"/>
    </source>
</evidence>
<protein>
    <recommendedName>
        <fullName evidence="5">Fructose-2,6-bisphosphatase TIGAR</fullName>
        <ecNumber evidence="2">3.1.3.46</ecNumber>
    </recommendedName>
    <alternativeName>
        <fullName evidence="6">TP53-induced glycolysis and apoptosis regulator</fullName>
    </alternativeName>
</protein>
<evidence type="ECO:0000256" key="2">
    <source>
        <dbReference type="ARBA" id="ARBA00013067"/>
    </source>
</evidence>
<reference evidence="10" key="1">
    <citation type="submission" date="2021-01" db="EMBL/GenBank/DDBJ databases">
        <authorList>
            <person name="Zahm M."/>
            <person name="Roques C."/>
            <person name="Cabau C."/>
            <person name="Klopp C."/>
            <person name="Donnadieu C."/>
            <person name="Jouanno E."/>
            <person name="Lampietro C."/>
            <person name="Louis A."/>
            <person name="Herpin A."/>
            <person name="Echchiki A."/>
            <person name="Berthelot C."/>
            <person name="Parey E."/>
            <person name="Roest-Crollius H."/>
            <person name="Braasch I."/>
            <person name="Postlethwait J."/>
            <person name="Bobe J."/>
            <person name="Montfort J."/>
            <person name="Bouchez O."/>
            <person name="Begum T."/>
            <person name="Mejri S."/>
            <person name="Adams A."/>
            <person name="Chen W.-J."/>
            <person name="Guiguen Y."/>
        </authorList>
    </citation>
    <scope>NUCLEOTIDE SEQUENCE</scope>
    <source>
        <tissue evidence="10">Blood</tissue>
    </source>
</reference>
<evidence type="ECO:0000256" key="4">
    <source>
        <dbReference type="ARBA" id="ARBA00038362"/>
    </source>
</evidence>
<proteinExistence type="inferred from homology"/>
<dbReference type="GO" id="GO:0043456">
    <property type="term" value="P:regulation of pentose-phosphate shunt"/>
    <property type="evidence" value="ECO:0007669"/>
    <property type="project" value="TreeGrafter"/>
</dbReference>
<feature type="active site" description="Proton donor/acceptor" evidence="7">
    <location>
        <position position="105"/>
    </location>
</feature>
<dbReference type="PANTHER" id="PTHR46517">
    <property type="entry name" value="FRUCTOSE-2,6-BISPHOSPHATASE TIGAR"/>
    <property type="match status" value="1"/>
</dbReference>
<dbReference type="PANTHER" id="PTHR46517:SF1">
    <property type="entry name" value="FRUCTOSE-2,6-BISPHOSPHATASE TIGAR"/>
    <property type="match status" value="1"/>
</dbReference>
<dbReference type="InterPro" id="IPR001345">
    <property type="entry name" value="PG/BPGM_mutase_AS"/>
</dbReference>
<organism evidence="10 11">
    <name type="scientific">Albula goreensis</name>
    <dbReference type="NCBI Taxonomy" id="1534307"/>
    <lineage>
        <taxon>Eukaryota</taxon>
        <taxon>Metazoa</taxon>
        <taxon>Chordata</taxon>
        <taxon>Craniata</taxon>
        <taxon>Vertebrata</taxon>
        <taxon>Euteleostomi</taxon>
        <taxon>Actinopterygii</taxon>
        <taxon>Neopterygii</taxon>
        <taxon>Teleostei</taxon>
        <taxon>Albuliformes</taxon>
        <taxon>Albulidae</taxon>
        <taxon>Albula</taxon>
    </lineage>
</organism>
<evidence type="ECO:0000256" key="3">
    <source>
        <dbReference type="ARBA" id="ARBA00022801"/>
    </source>
</evidence>
<keyword evidence="3" id="KW-0378">Hydrolase</keyword>
<dbReference type="CDD" id="cd07067">
    <property type="entry name" value="HP_PGM_like"/>
    <property type="match status" value="1"/>
</dbReference>
<evidence type="ECO:0000256" key="7">
    <source>
        <dbReference type="PIRSR" id="PIRSR613078-1"/>
    </source>
</evidence>
<gene>
    <name evidence="10" type="ORF">AGOR_G00184700</name>
</gene>
<dbReference type="EMBL" id="JAERUA010000017">
    <property type="protein sequence ID" value="KAI1888395.1"/>
    <property type="molecule type" value="Genomic_DNA"/>
</dbReference>
<feature type="binding site" evidence="8">
    <location>
        <begin position="26"/>
        <end position="33"/>
    </location>
    <ligand>
        <name>substrate</name>
    </ligand>
</feature>
<dbReference type="PROSITE" id="PS00175">
    <property type="entry name" value="PG_MUTASE"/>
    <property type="match status" value="1"/>
</dbReference>
<dbReference type="GO" id="GO:0045820">
    <property type="term" value="P:negative regulation of glycolytic process"/>
    <property type="evidence" value="ECO:0007669"/>
    <property type="project" value="TreeGrafter"/>
</dbReference>
<dbReference type="Gene3D" id="3.40.50.1240">
    <property type="entry name" value="Phosphoglycerate mutase-like"/>
    <property type="match status" value="1"/>
</dbReference>
<feature type="binding site" evidence="8">
    <location>
        <position position="77"/>
    </location>
    <ligand>
        <name>substrate</name>
    </ligand>
</feature>
<name>A0A8T3D0P6_9TELE</name>
<dbReference type="AlphaFoldDB" id="A0A8T3D0P6"/>
<feature type="region of interest" description="Disordered" evidence="9">
    <location>
        <begin position="166"/>
        <end position="194"/>
    </location>
</feature>
<evidence type="ECO:0000256" key="8">
    <source>
        <dbReference type="PIRSR" id="PIRSR613078-2"/>
    </source>
</evidence>
<dbReference type="InterPro" id="IPR013078">
    <property type="entry name" value="His_Pase_superF_clade-1"/>
</dbReference>
<comment type="catalytic activity">
    <reaction evidence="1">
        <text>beta-D-fructose 2,6-bisphosphate + H2O = beta-D-fructose 6-phosphate + phosphate</text>
        <dbReference type="Rhea" id="RHEA:17289"/>
        <dbReference type="ChEBI" id="CHEBI:15377"/>
        <dbReference type="ChEBI" id="CHEBI:43474"/>
        <dbReference type="ChEBI" id="CHEBI:57634"/>
        <dbReference type="ChEBI" id="CHEBI:58579"/>
        <dbReference type="EC" id="3.1.3.46"/>
    </reaction>
</comment>
<sequence length="284" mass="31196">MKGKDFDSYLRCQSTKMLTFGLTVVRHGETQYNKDKLLQGQGVDLPLSETGLLQAETVGNYLSDLNFTNVFVSNLQRAQQTADIIVRNNLHCSGIEIVTEPLLKERSFGIAEGRPVDDLKNMAREAGQSCPNFTPPQGETPEQVKVRIQEFLRVLFLRMVADHCSPDGHKEASKGSEAASGPESEMDGHLAGQPDDGLLGVPAHALVVSHGAYMRVMVHYLVEDLQCSVPPSLKTSHLFSACPNTGICRFIFKLRLTDAGPTPVAIHCVFINRKDHLKAIKVGE</sequence>
<dbReference type="Pfam" id="PF00300">
    <property type="entry name" value="His_Phos_1"/>
    <property type="match status" value="1"/>
</dbReference>
<keyword evidence="11" id="KW-1185">Reference proteome</keyword>
<evidence type="ECO:0000256" key="9">
    <source>
        <dbReference type="SAM" id="MobiDB-lite"/>
    </source>
</evidence>
<evidence type="ECO:0000313" key="10">
    <source>
        <dbReference type="EMBL" id="KAI1888395.1"/>
    </source>
</evidence>
<dbReference type="InterPro" id="IPR051695">
    <property type="entry name" value="Phosphoglycerate_Mutase"/>
</dbReference>
<dbReference type="InterPro" id="IPR029033">
    <property type="entry name" value="His_PPase_superfam"/>
</dbReference>
<dbReference type="GO" id="GO:0005829">
    <property type="term" value="C:cytosol"/>
    <property type="evidence" value="ECO:0007669"/>
    <property type="project" value="TreeGrafter"/>
</dbReference>
<evidence type="ECO:0000313" key="11">
    <source>
        <dbReference type="Proteomes" id="UP000829720"/>
    </source>
</evidence>
<accession>A0A8T3D0P6</accession>
<dbReference type="OrthoDB" id="354304at2759"/>
<dbReference type="SUPFAM" id="SSF53254">
    <property type="entry name" value="Phosphoglycerate mutase-like"/>
    <property type="match status" value="1"/>
</dbReference>
<dbReference type="SMART" id="SM00855">
    <property type="entry name" value="PGAM"/>
    <property type="match status" value="1"/>
</dbReference>
<dbReference type="Proteomes" id="UP000829720">
    <property type="component" value="Unassembled WGS sequence"/>
</dbReference>
<evidence type="ECO:0000256" key="6">
    <source>
        <dbReference type="ARBA" id="ARBA00042275"/>
    </source>
</evidence>
<comment type="similarity">
    <text evidence="4">Belongs to the phosphoglycerate mutase family.</text>
</comment>
<comment type="caution">
    <text evidence="10">The sequence shown here is derived from an EMBL/GenBank/DDBJ whole genome shotgun (WGS) entry which is preliminary data.</text>
</comment>
<dbReference type="EC" id="3.1.3.46" evidence="2"/>
<feature type="active site" description="Tele-phosphohistidine intermediate" evidence="7">
    <location>
        <position position="27"/>
    </location>
</feature>